<reference evidence="2 3" key="1">
    <citation type="journal article" date="2011" name="J. Bacteriol.">
        <title>The Draft Genome of Planococcus donghaensis MPA1U2 Reveals Nonsporulation Pathways Controlled by a Conserved Spo0A Regulon.</title>
        <authorList>
            <person name="Pearson M.D."/>
            <person name="Noller H.F."/>
        </authorList>
    </citation>
    <scope>NUCLEOTIDE SEQUENCE [LARGE SCALE GENOMIC DNA]</scope>
    <source>
        <strain evidence="2 3">MPA1U2</strain>
    </source>
</reference>
<evidence type="ECO:0000256" key="1">
    <source>
        <dbReference type="SAM" id="Phobius"/>
    </source>
</evidence>
<gene>
    <name evidence="2" type="ORF">GPDM_04834</name>
</gene>
<dbReference type="AlphaFoldDB" id="E7RES7"/>
<keyword evidence="1" id="KW-1133">Transmembrane helix</keyword>
<dbReference type="Proteomes" id="UP000003052">
    <property type="component" value="Unassembled WGS sequence"/>
</dbReference>
<keyword evidence="1" id="KW-0812">Transmembrane</keyword>
<evidence type="ECO:0000313" key="3">
    <source>
        <dbReference type="Proteomes" id="UP000003052"/>
    </source>
</evidence>
<organism evidence="2 3">
    <name type="scientific">Planococcus donghaensis MPA1U2</name>
    <dbReference type="NCBI Taxonomy" id="933115"/>
    <lineage>
        <taxon>Bacteria</taxon>
        <taxon>Bacillati</taxon>
        <taxon>Bacillota</taxon>
        <taxon>Bacilli</taxon>
        <taxon>Bacillales</taxon>
        <taxon>Caryophanaceae</taxon>
        <taxon>Planococcus</taxon>
    </lineage>
</organism>
<dbReference type="NCBIfam" id="NF033493">
    <property type="entry name" value="MetS_like_NSS"/>
    <property type="match status" value="1"/>
</dbReference>
<sequence length="43" mass="4445">MSASSIVVMIIGMVLVWGGLAASIFHAVSTGKKKRNSNAANNL</sequence>
<comment type="caution">
    <text evidence="2">The sequence shown here is derived from an EMBL/GenBank/DDBJ whole genome shotgun (WGS) entry which is preliminary data.</text>
</comment>
<dbReference type="RefSeq" id="WP_008429480.1">
    <property type="nucleotide sequence ID" value="NZ_AEPB01000017.1"/>
</dbReference>
<dbReference type="EMBL" id="AEPB01000017">
    <property type="protein sequence ID" value="EGA90463.1"/>
    <property type="molecule type" value="Genomic_DNA"/>
</dbReference>
<name>E7RES7_9BACL</name>
<feature type="transmembrane region" description="Helical" evidence="1">
    <location>
        <begin position="6"/>
        <end position="28"/>
    </location>
</feature>
<proteinExistence type="predicted"/>
<keyword evidence="1" id="KW-0472">Membrane</keyword>
<evidence type="ECO:0008006" key="4">
    <source>
        <dbReference type="Google" id="ProtNLM"/>
    </source>
</evidence>
<protein>
    <recommendedName>
        <fullName evidence="4">Methionine/alanine importer small subunit</fullName>
    </recommendedName>
</protein>
<accession>E7RES7</accession>
<evidence type="ECO:0000313" key="2">
    <source>
        <dbReference type="EMBL" id="EGA90463.1"/>
    </source>
</evidence>
<dbReference type="OrthoDB" id="2055915at2"/>